<keyword evidence="3 6" id="KW-0479">Metal-binding</keyword>
<organism evidence="9 10">
    <name type="scientific">Methylotenera mobilis (strain JLW8 / ATCC BAA-1282 / DSM 17540)</name>
    <dbReference type="NCBI Taxonomy" id="583345"/>
    <lineage>
        <taxon>Bacteria</taxon>
        <taxon>Pseudomonadati</taxon>
        <taxon>Pseudomonadota</taxon>
        <taxon>Betaproteobacteria</taxon>
        <taxon>Nitrosomonadales</taxon>
        <taxon>Methylophilaceae</taxon>
        <taxon>Methylotenera</taxon>
    </lineage>
</organism>
<evidence type="ECO:0000259" key="8">
    <source>
        <dbReference type="PROSITE" id="PS51007"/>
    </source>
</evidence>
<keyword evidence="4" id="KW-0249">Electron transport</keyword>
<keyword evidence="10" id="KW-1185">Reference proteome</keyword>
<proteinExistence type="predicted"/>
<keyword evidence="7" id="KW-0732">Signal</keyword>
<dbReference type="GO" id="GO:0020037">
    <property type="term" value="F:heme binding"/>
    <property type="evidence" value="ECO:0007669"/>
    <property type="project" value="InterPro"/>
</dbReference>
<reference evidence="10" key="1">
    <citation type="submission" date="2009-07" db="EMBL/GenBank/DDBJ databases">
        <title>Complete sequence of Methylotenera mobilis JLW8.</title>
        <authorList>
            <consortium name="US DOE Joint Genome Institute"/>
            <person name="Lucas S."/>
            <person name="Copeland A."/>
            <person name="Lapidus A."/>
            <person name="Glavina del Rio T."/>
            <person name="Tice H."/>
            <person name="Bruce D."/>
            <person name="Goodwin L."/>
            <person name="Pitluck S."/>
            <person name="LaButti K.M."/>
            <person name="Clum A."/>
            <person name="Larimer F."/>
            <person name="Land M."/>
            <person name="Hauser L."/>
            <person name="Kyrpides N."/>
            <person name="Mikhailova N."/>
            <person name="Kayluzhnaya M."/>
            <person name="Chistoserdova L."/>
        </authorList>
    </citation>
    <scope>NUCLEOTIDE SEQUENCE [LARGE SCALE GENOMIC DNA]</scope>
    <source>
        <strain evidence="10">JLW8 / ATCC BAA-1282 / DSM 17540</strain>
    </source>
</reference>
<feature type="domain" description="Cytochrome c" evidence="8">
    <location>
        <begin position="27"/>
        <end position="108"/>
    </location>
</feature>
<dbReference type="GO" id="GO:0046872">
    <property type="term" value="F:metal ion binding"/>
    <property type="evidence" value="ECO:0007669"/>
    <property type="project" value="UniProtKB-KW"/>
</dbReference>
<feature type="signal peptide" evidence="7">
    <location>
        <begin position="1"/>
        <end position="29"/>
    </location>
</feature>
<keyword evidence="5 6" id="KW-0408">Iron</keyword>
<accession>C6WY81</accession>
<keyword evidence="1" id="KW-0813">Transport</keyword>
<evidence type="ECO:0000256" key="3">
    <source>
        <dbReference type="ARBA" id="ARBA00022723"/>
    </source>
</evidence>
<evidence type="ECO:0000313" key="9">
    <source>
        <dbReference type="EMBL" id="ACT46977.1"/>
    </source>
</evidence>
<evidence type="ECO:0000256" key="4">
    <source>
        <dbReference type="ARBA" id="ARBA00022982"/>
    </source>
</evidence>
<protein>
    <recommendedName>
        <fullName evidence="8">Cytochrome c domain-containing protein</fullName>
    </recommendedName>
</protein>
<keyword evidence="2 6" id="KW-0349">Heme</keyword>
<dbReference type="RefSeq" id="WP_012777434.1">
    <property type="nucleotide sequence ID" value="NC_012968.1"/>
</dbReference>
<evidence type="ECO:0000256" key="5">
    <source>
        <dbReference type="ARBA" id="ARBA00023004"/>
    </source>
</evidence>
<dbReference type="AlphaFoldDB" id="C6WY81"/>
<dbReference type="PANTHER" id="PTHR33751">
    <property type="entry name" value="CBB3-TYPE CYTOCHROME C OXIDASE SUBUNIT FIXP"/>
    <property type="match status" value="1"/>
</dbReference>
<dbReference type="KEGG" id="mmb:Mmol_0066"/>
<evidence type="ECO:0000256" key="1">
    <source>
        <dbReference type="ARBA" id="ARBA00022448"/>
    </source>
</evidence>
<sequence length="124" mass="13892">MSFSHIKKAPLLSTLTILMAIWMPLTANAEESSTHIRTLASSCATCHGGQPTNETVIPSLAGLDEDYFINKMKDYRSSDKEHDVMVQHAKGLTETEIEQLATLFAKQVRACPYFRKHPIKKSLE</sequence>
<dbReference type="Gene3D" id="1.10.760.10">
    <property type="entry name" value="Cytochrome c-like domain"/>
    <property type="match status" value="1"/>
</dbReference>
<feature type="chain" id="PRO_5002973474" description="Cytochrome c domain-containing protein" evidence="7">
    <location>
        <begin position="30"/>
        <end position="124"/>
    </location>
</feature>
<dbReference type="InterPro" id="IPR036909">
    <property type="entry name" value="Cyt_c-like_dom_sf"/>
</dbReference>
<dbReference type="GO" id="GO:0009055">
    <property type="term" value="F:electron transfer activity"/>
    <property type="evidence" value="ECO:0007669"/>
    <property type="project" value="InterPro"/>
</dbReference>
<evidence type="ECO:0000256" key="2">
    <source>
        <dbReference type="ARBA" id="ARBA00022617"/>
    </source>
</evidence>
<dbReference type="OrthoDB" id="8526831at2"/>
<dbReference type="InterPro" id="IPR009056">
    <property type="entry name" value="Cyt_c-like_dom"/>
</dbReference>
<dbReference type="EMBL" id="CP001672">
    <property type="protein sequence ID" value="ACT46977.1"/>
    <property type="molecule type" value="Genomic_DNA"/>
</dbReference>
<dbReference type="eggNOG" id="COG2863">
    <property type="taxonomic scope" value="Bacteria"/>
</dbReference>
<dbReference type="InterPro" id="IPR050597">
    <property type="entry name" value="Cytochrome_c_Oxidase_Subunit"/>
</dbReference>
<dbReference type="SUPFAM" id="SSF46626">
    <property type="entry name" value="Cytochrome c"/>
    <property type="match status" value="1"/>
</dbReference>
<dbReference type="HOGENOM" id="CLU_128253_2_2_4"/>
<evidence type="ECO:0000256" key="6">
    <source>
        <dbReference type="PROSITE-ProRule" id="PRU00433"/>
    </source>
</evidence>
<reference evidence="9 10" key="2">
    <citation type="journal article" date="2011" name="J. Bacteriol.">
        <title>Genomes of three methylotrophs from a single niche uncover genetic and metabolic divergence of Methylophilaceae.</title>
        <authorList>
            <person name="Lapidus A."/>
            <person name="Clum A."/>
            <person name="Labutti K."/>
            <person name="Kaluzhnaya M.G."/>
            <person name="Lim S."/>
            <person name="Beck D.A."/>
            <person name="Glavina Del Rio T."/>
            <person name="Nolan M."/>
            <person name="Mavromatis K."/>
            <person name="Huntemann M."/>
            <person name="Lucas S."/>
            <person name="Lidstrom M.E."/>
            <person name="Ivanova N."/>
            <person name="Chistoserdova L."/>
        </authorList>
    </citation>
    <scope>NUCLEOTIDE SEQUENCE [LARGE SCALE GENOMIC DNA]</scope>
    <source>
        <strain evidence="10">JLW8 / ATCC BAA-1282 / DSM 17540</strain>
    </source>
</reference>
<dbReference type="PROSITE" id="PS51007">
    <property type="entry name" value="CYTC"/>
    <property type="match status" value="1"/>
</dbReference>
<dbReference type="STRING" id="583345.Mmol_0066"/>
<dbReference type="PANTHER" id="PTHR33751:SF9">
    <property type="entry name" value="CYTOCHROME C4"/>
    <property type="match status" value="1"/>
</dbReference>
<evidence type="ECO:0000313" key="10">
    <source>
        <dbReference type="Proteomes" id="UP000002742"/>
    </source>
</evidence>
<gene>
    <name evidence="9" type="ordered locus">Mmol_0066</name>
</gene>
<name>C6WY81_METML</name>
<evidence type="ECO:0000256" key="7">
    <source>
        <dbReference type="SAM" id="SignalP"/>
    </source>
</evidence>
<dbReference type="Proteomes" id="UP000002742">
    <property type="component" value="Chromosome"/>
</dbReference>